<dbReference type="GeneID" id="94197055"/>
<organism evidence="2 3">
    <name type="scientific">Babesia caballi</name>
    <dbReference type="NCBI Taxonomy" id="5871"/>
    <lineage>
        <taxon>Eukaryota</taxon>
        <taxon>Sar</taxon>
        <taxon>Alveolata</taxon>
        <taxon>Apicomplexa</taxon>
        <taxon>Aconoidasida</taxon>
        <taxon>Piroplasmida</taxon>
        <taxon>Babesiidae</taxon>
        <taxon>Babesia</taxon>
    </lineage>
</organism>
<name>A0AAV4LZP6_BABCB</name>
<keyword evidence="1" id="KW-0812">Transmembrane</keyword>
<dbReference type="RefSeq" id="XP_067717643.1">
    <property type="nucleotide sequence ID" value="XM_067861542.1"/>
</dbReference>
<keyword evidence="1" id="KW-0472">Membrane</keyword>
<evidence type="ECO:0000313" key="2">
    <source>
        <dbReference type="EMBL" id="GIX65574.1"/>
    </source>
</evidence>
<reference evidence="2 3" key="1">
    <citation type="submission" date="2021-06" db="EMBL/GenBank/DDBJ databases">
        <title>Genome sequence of Babesia caballi.</title>
        <authorList>
            <person name="Yamagishi J."/>
            <person name="Kidaka T."/>
            <person name="Ochi A."/>
        </authorList>
    </citation>
    <scope>NUCLEOTIDE SEQUENCE [LARGE SCALE GENOMIC DNA]</scope>
    <source>
        <strain evidence="2">USDA-D6B2</strain>
    </source>
</reference>
<feature type="transmembrane region" description="Helical" evidence="1">
    <location>
        <begin position="56"/>
        <end position="78"/>
    </location>
</feature>
<protein>
    <submittedName>
        <fullName evidence="2">TonB-dependent receptor</fullName>
    </submittedName>
</protein>
<proteinExistence type="predicted"/>
<evidence type="ECO:0000313" key="3">
    <source>
        <dbReference type="Proteomes" id="UP001497744"/>
    </source>
</evidence>
<keyword evidence="1" id="KW-1133">Transmembrane helix</keyword>
<evidence type="ECO:0000256" key="1">
    <source>
        <dbReference type="SAM" id="Phobius"/>
    </source>
</evidence>
<gene>
    <name evidence="2" type="ORF">BcabD6B2_50090</name>
</gene>
<keyword evidence="2" id="KW-0675">Receptor</keyword>
<dbReference type="Proteomes" id="UP001497744">
    <property type="component" value="Unassembled WGS sequence"/>
</dbReference>
<sequence length="148" mass="16954">MNFNTHSQNRRDYKLNASGLLLALELTFRVLGKGIRVHTSTFFESHNVCMMKQRVVIVLGNVTYAVLWLSGKAILLFLQALRFLVRQFCAYQVQKEWHHITYVYVTQCLEDIGCQISPSFDHVVTTDTVIAAGVSIRNGLLFEIKARF</sequence>
<dbReference type="AlphaFoldDB" id="A0AAV4LZP6"/>
<accession>A0AAV4LZP6</accession>
<comment type="caution">
    <text evidence="2">The sequence shown here is derived from an EMBL/GenBank/DDBJ whole genome shotgun (WGS) entry which is preliminary data.</text>
</comment>
<dbReference type="EMBL" id="BPLF01000005">
    <property type="protein sequence ID" value="GIX65574.1"/>
    <property type="molecule type" value="Genomic_DNA"/>
</dbReference>
<keyword evidence="3" id="KW-1185">Reference proteome</keyword>